<evidence type="ECO:0000313" key="2">
    <source>
        <dbReference type="Proteomes" id="UP000613208"/>
    </source>
</evidence>
<protein>
    <submittedName>
        <fullName evidence="1">Uncharacterized protein</fullName>
    </submittedName>
</protein>
<organism evidence="1 2">
    <name type="scientific">Anaerostipes butyraticus</name>
    <dbReference type="NCBI Taxonomy" id="645466"/>
    <lineage>
        <taxon>Bacteria</taxon>
        <taxon>Bacillati</taxon>
        <taxon>Bacillota</taxon>
        <taxon>Clostridia</taxon>
        <taxon>Lachnospirales</taxon>
        <taxon>Lachnospiraceae</taxon>
        <taxon>Anaerostipes</taxon>
    </lineage>
</organism>
<dbReference type="AlphaFoldDB" id="A0A916Q943"/>
<dbReference type="Proteomes" id="UP000613208">
    <property type="component" value="Unassembled WGS sequence"/>
</dbReference>
<sequence>MNSCVLSLLCLYTDEILAGIMMEGLEAVLFEMDDKYFQGNVSLKSMLKILKEDSSLEEPFSGKKHILE</sequence>
<proteinExistence type="predicted"/>
<name>A0A916Q943_9FIRM</name>
<reference evidence="1" key="1">
    <citation type="submission" date="2020-06" db="EMBL/GenBank/DDBJ databases">
        <title>Characterization of fructooligosaccharide metabolism and fructooligosaccharide-degrading enzymes in human commensal butyrate producers.</title>
        <authorList>
            <person name="Tanno H."/>
            <person name="Fujii T."/>
            <person name="Hirano K."/>
            <person name="Maeno S."/>
            <person name="Tonozuka T."/>
            <person name="Sakamoto M."/>
            <person name="Ohkuma M."/>
            <person name="Tochio T."/>
            <person name="Endo A."/>
        </authorList>
    </citation>
    <scope>NUCLEOTIDE SEQUENCE</scope>
    <source>
        <strain evidence="1">JCM 17466</strain>
    </source>
</reference>
<gene>
    <name evidence="1" type="ORF">ANBU17_28690</name>
</gene>
<comment type="caution">
    <text evidence="1">The sequence shown here is derived from an EMBL/GenBank/DDBJ whole genome shotgun (WGS) entry which is preliminary data.</text>
</comment>
<dbReference type="EMBL" id="BLYI01000067">
    <property type="protein sequence ID" value="GFO86522.1"/>
    <property type="molecule type" value="Genomic_DNA"/>
</dbReference>
<evidence type="ECO:0000313" key="1">
    <source>
        <dbReference type="EMBL" id="GFO86522.1"/>
    </source>
</evidence>
<keyword evidence="2" id="KW-1185">Reference proteome</keyword>
<accession>A0A916Q943</accession>